<dbReference type="InterPro" id="IPR025110">
    <property type="entry name" value="AMP-bd_C"/>
</dbReference>
<reference evidence="5 6" key="1">
    <citation type="journal article" date="2021" name="BMC Genomics">
        <title>Datura genome reveals duplications of psychoactive alkaloid biosynthetic genes and high mutation rate following tissue culture.</title>
        <authorList>
            <person name="Rajewski A."/>
            <person name="Carter-House D."/>
            <person name="Stajich J."/>
            <person name="Litt A."/>
        </authorList>
    </citation>
    <scope>NUCLEOTIDE SEQUENCE [LARGE SCALE GENOMIC DNA]</scope>
    <source>
        <strain evidence="5">AR-01</strain>
    </source>
</reference>
<evidence type="ECO:0000259" key="4">
    <source>
        <dbReference type="Pfam" id="PF13193"/>
    </source>
</evidence>
<keyword evidence="6" id="KW-1185">Reference proteome</keyword>
<dbReference type="PANTHER" id="PTHR43201">
    <property type="entry name" value="ACYL-COA SYNTHETASE"/>
    <property type="match status" value="1"/>
</dbReference>
<accession>A0ABS8THT5</accession>
<dbReference type="Gene3D" id="3.30.300.30">
    <property type="match status" value="1"/>
</dbReference>
<proteinExistence type="inferred from homology"/>
<feature type="domain" description="AMP-binding enzyme C-terminal" evidence="4">
    <location>
        <begin position="622"/>
        <end position="659"/>
    </location>
</feature>
<feature type="domain" description="AMP-dependent synthetase/ligase" evidence="3">
    <location>
        <begin position="258"/>
        <end position="427"/>
    </location>
</feature>
<dbReference type="NCBIfam" id="TIGR01571">
    <property type="entry name" value="A_thal_Cys_rich"/>
    <property type="match status" value="1"/>
</dbReference>
<evidence type="ECO:0000256" key="2">
    <source>
        <dbReference type="SAM" id="MobiDB-lite"/>
    </source>
</evidence>
<dbReference type="Pfam" id="PF04749">
    <property type="entry name" value="PLAC8"/>
    <property type="match status" value="1"/>
</dbReference>
<dbReference type="Gene3D" id="3.40.50.12780">
    <property type="entry name" value="N-terminal domain of ligase-like"/>
    <property type="match status" value="2"/>
</dbReference>
<dbReference type="PANTHER" id="PTHR43201:SF8">
    <property type="entry name" value="ACYL-COA SYNTHETASE FAMILY MEMBER 3"/>
    <property type="match status" value="1"/>
</dbReference>
<dbReference type="SUPFAM" id="SSF56801">
    <property type="entry name" value="Acetyl-CoA synthetase-like"/>
    <property type="match status" value="1"/>
</dbReference>
<comment type="similarity">
    <text evidence="1">Belongs to the ATP-dependent AMP-binding enzyme family.</text>
</comment>
<name>A0ABS8THT5_DATST</name>
<dbReference type="InterPro" id="IPR006461">
    <property type="entry name" value="PLAC_motif_containing"/>
</dbReference>
<evidence type="ECO:0000259" key="3">
    <source>
        <dbReference type="Pfam" id="PF00501"/>
    </source>
</evidence>
<feature type="region of interest" description="Disordered" evidence="2">
    <location>
        <begin position="1"/>
        <end position="30"/>
    </location>
</feature>
<dbReference type="InterPro" id="IPR000873">
    <property type="entry name" value="AMP-dep_synth/lig_dom"/>
</dbReference>
<evidence type="ECO:0000313" key="6">
    <source>
        <dbReference type="Proteomes" id="UP000823775"/>
    </source>
</evidence>
<dbReference type="InterPro" id="IPR045851">
    <property type="entry name" value="AMP-bd_C_sf"/>
</dbReference>
<dbReference type="Pfam" id="PF00501">
    <property type="entry name" value="AMP-binding"/>
    <property type="match status" value="2"/>
</dbReference>
<gene>
    <name evidence="5" type="ORF">HAX54_011347</name>
</gene>
<dbReference type="InterPro" id="IPR042099">
    <property type="entry name" value="ANL_N_sf"/>
</dbReference>
<dbReference type="Pfam" id="PF13193">
    <property type="entry name" value="AMP-binding_C"/>
    <property type="match status" value="1"/>
</dbReference>
<dbReference type="Proteomes" id="UP000823775">
    <property type="component" value="Unassembled WGS sequence"/>
</dbReference>
<organism evidence="5 6">
    <name type="scientific">Datura stramonium</name>
    <name type="common">Jimsonweed</name>
    <name type="synonym">Common thornapple</name>
    <dbReference type="NCBI Taxonomy" id="4076"/>
    <lineage>
        <taxon>Eukaryota</taxon>
        <taxon>Viridiplantae</taxon>
        <taxon>Streptophyta</taxon>
        <taxon>Embryophyta</taxon>
        <taxon>Tracheophyta</taxon>
        <taxon>Spermatophyta</taxon>
        <taxon>Magnoliopsida</taxon>
        <taxon>eudicotyledons</taxon>
        <taxon>Gunneridae</taxon>
        <taxon>Pentapetalae</taxon>
        <taxon>asterids</taxon>
        <taxon>lamiids</taxon>
        <taxon>Solanales</taxon>
        <taxon>Solanaceae</taxon>
        <taxon>Solanoideae</taxon>
        <taxon>Datureae</taxon>
        <taxon>Datura</taxon>
    </lineage>
</organism>
<sequence length="667" mass="73112">MGRVDSSDEIETPQPVAGVPAASYQGGHTPTPTGAPWSTGLFDCHLDQTNATMTSFLPCVTFGQIAEVQDAGEMTCPLGSFIYLLMMPAVCSQWIMGSKYRTKLRQRYNLVEAPYSDVVSHIFCPCCSLCQEFRELRIRGLDPALGWNGIIAQQQYGNQQINQAPSQRLYNQRLFLRRIKIFRSTDGGGIEFGELKGNRKDLEVLHVQSKQLDGHKLFTNPTFRSSKSRDLSSASKISSYMELVKEVTSKRPESQEDIAIRADEKSYIYLQLVSSARRISNLLSNLDPKIGNSITRNVDLDGARVGIVAKPCAEFVAGIIGTWLSGGVAVPLALSCPETELLHVMNDSDISVILSTEDHQELMNTIAVKTGACLSLIPPIPDVHLSTKHGHAKDVVSDRNEKLCGTTGKPKGVVHTHKGTLAQCEGFGRDGVSYPTDGTKENAITVFTGVPTMYTRLIQGYEAMDPELKAASASASRHLHLMMCGSSALPLPIMQQWETITGHRLLERYGLTEFVMEISNPVRGKCKGGTVGKPFSGVQAKILLDDESDSDKSGVGELCINSPSLFKEYWKLPEVTKQSFTDDGFFKTGDAVTVDEDPYYIILGRTNADTMKVGGYKLSALEIEAVLLEHPTISECCVLGLPDKDYGKVVCAIVVPDAELKRKRDEN</sequence>
<evidence type="ECO:0000256" key="1">
    <source>
        <dbReference type="ARBA" id="ARBA00006432"/>
    </source>
</evidence>
<dbReference type="EMBL" id="JACEIK010001641">
    <property type="protein sequence ID" value="MCD7471067.1"/>
    <property type="molecule type" value="Genomic_DNA"/>
</dbReference>
<comment type="caution">
    <text evidence="5">The sequence shown here is derived from an EMBL/GenBank/DDBJ whole genome shotgun (WGS) entry which is preliminary data.</text>
</comment>
<evidence type="ECO:0000313" key="5">
    <source>
        <dbReference type="EMBL" id="MCD7471067.1"/>
    </source>
</evidence>
<protein>
    <submittedName>
        <fullName evidence="5">Uncharacterized protein</fullName>
    </submittedName>
</protein>
<feature type="domain" description="AMP-dependent synthetase/ligase" evidence="3">
    <location>
        <begin position="440"/>
        <end position="570"/>
    </location>
</feature>